<evidence type="ECO:0000313" key="1">
    <source>
        <dbReference type="EMBL" id="CCH19469.1"/>
    </source>
</evidence>
<keyword evidence="2" id="KW-1185">Reference proteome</keyword>
<accession>I0L6M2</accession>
<dbReference type="AlphaFoldDB" id="I0L6M2"/>
<comment type="caution">
    <text evidence="1">The sequence shown here is derived from an EMBL/GenBank/DDBJ whole genome shotgun (WGS) entry which is preliminary data.</text>
</comment>
<proteinExistence type="predicted"/>
<dbReference type="InterPro" id="IPR045428">
    <property type="entry name" value="EACC1"/>
</dbReference>
<reference evidence="2" key="1">
    <citation type="journal article" date="2012" name="J. Bacteriol.">
        <title>Genome Sequence of Micromonospora lupini Lupac 08, Isolated from Root Nodules of Lupinus angustifolius.</title>
        <authorList>
            <person name="Alonso-Vega P."/>
            <person name="Normand P."/>
            <person name="Bacigalupe R."/>
            <person name="Pujic P."/>
            <person name="Lajus A."/>
            <person name="Vallenet D."/>
            <person name="Carro L."/>
            <person name="Coll P."/>
            <person name="Trujillo M.E."/>
        </authorList>
    </citation>
    <scope>NUCLEOTIDE SEQUENCE [LARGE SCALE GENOMIC DNA]</scope>
    <source>
        <strain evidence="2">Lupac 08</strain>
    </source>
</reference>
<evidence type="ECO:0000313" key="2">
    <source>
        <dbReference type="Proteomes" id="UP000003448"/>
    </source>
</evidence>
<name>I0L6M2_9ACTN</name>
<dbReference type="Proteomes" id="UP000003448">
    <property type="component" value="Unassembled WGS sequence"/>
</dbReference>
<dbReference type="eggNOG" id="ENOG5031FJR">
    <property type="taxonomic scope" value="Bacteria"/>
</dbReference>
<protein>
    <submittedName>
        <fullName evidence="1">Uncharacterized protein</fullName>
    </submittedName>
</protein>
<gene>
    <name evidence="1" type="ORF">MILUP08_44344</name>
</gene>
<organism evidence="1 2">
    <name type="scientific">Micromonospora lupini str. Lupac 08</name>
    <dbReference type="NCBI Taxonomy" id="1150864"/>
    <lineage>
        <taxon>Bacteria</taxon>
        <taxon>Bacillati</taxon>
        <taxon>Actinomycetota</taxon>
        <taxon>Actinomycetes</taxon>
        <taxon>Micromonosporales</taxon>
        <taxon>Micromonosporaceae</taxon>
        <taxon>Micromonospora</taxon>
    </lineage>
</organism>
<dbReference type="Pfam" id="PF19953">
    <property type="entry name" value="EACC1"/>
    <property type="match status" value="1"/>
</dbReference>
<dbReference type="EMBL" id="CAIE01000035">
    <property type="protein sequence ID" value="CCH19469.1"/>
    <property type="molecule type" value="Genomic_DNA"/>
</dbReference>
<sequence>MTGGLVVLWKEQAVSEMITLSVHPDSPSADARRSLASWLRAEDRLRDGVTTTPPDEASADDTDVLRVAVGDAGSAMVLVQAVAGWLTHRRENLTVRLAGPDGWSAELDVHQARDMDQVTALIEAAVRAVTPEKGRLP</sequence>